<organism evidence="2 3">
    <name type="scientific">Lichenicola cladoniae</name>
    <dbReference type="NCBI Taxonomy" id="1484109"/>
    <lineage>
        <taxon>Bacteria</taxon>
        <taxon>Pseudomonadati</taxon>
        <taxon>Pseudomonadota</taxon>
        <taxon>Alphaproteobacteria</taxon>
        <taxon>Acetobacterales</taxon>
        <taxon>Acetobacteraceae</taxon>
        <taxon>Lichenicola</taxon>
    </lineage>
</organism>
<gene>
    <name evidence="2" type="ORF">HN018_24065</name>
</gene>
<dbReference type="GO" id="GO:0009486">
    <property type="term" value="F:cytochrome bo3 ubiquinol oxidase activity"/>
    <property type="evidence" value="ECO:0007669"/>
    <property type="project" value="TreeGrafter"/>
</dbReference>
<reference evidence="2 3" key="1">
    <citation type="journal article" date="2014" name="World J. Microbiol. Biotechnol.">
        <title>Biodiversity and physiological characteristics of Antarctic and Arctic lichens-associated bacteria.</title>
        <authorList>
            <person name="Lee Y.M."/>
            <person name="Kim E.H."/>
            <person name="Lee H.K."/>
            <person name="Hong S.G."/>
        </authorList>
    </citation>
    <scope>NUCLEOTIDE SEQUENCE [LARGE SCALE GENOMIC DNA]</scope>
    <source>
        <strain evidence="2 3">PAMC 26569</strain>
        <plasmid evidence="2">unnamed1</plasmid>
    </source>
</reference>
<evidence type="ECO:0000313" key="3">
    <source>
        <dbReference type="Proteomes" id="UP000500767"/>
    </source>
</evidence>
<feature type="transmembrane region" description="Helical" evidence="1">
    <location>
        <begin position="42"/>
        <end position="62"/>
    </location>
</feature>
<protein>
    <submittedName>
        <fullName evidence="2">Cytochrome-c oxidase</fullName>
    </submittedName>
</protein>
<dbReference type="InterPro" id="IPR050968">
    <property type="entry name" value="Cytochrome_c_oxidase_bac_sub4"/>
</dbReference>
<dbReference type="AlphaFoldDB" id="A0A6M8HYT1"/>
<dbReference type="Proteomes" id="UP000500767">
    <property type="component" value="Plasmid unnamed1"/>
</dbReference>
<dbReference type="GO" id="GO:0015078">
    <property type="term" value="F:proton transmembrane transporter activity"/>
    <property type="evidence" value="ECO:0007669"/>
    <property type="project" value="TreeGrafter"/>
</dbReference>
<dbReference type="KEGG" id="lck:HN018_24065"/>
<keyword evidence="1" id="KW-1133">Transmembrane helix</keyword>
<dbReference type="GO" id="GO:0009319">
    <property type="term" value="C:cytochrome o ubiquinol oxidase complex"/>
    <property type="evidence" value="ECO:0007669"/>
    <property type="project" value="TreeGrafter"/>
</dbReference>
<dbReference type="EMBL" id="CP053709">
    <property type="protein sequence ID" value="QKE93251.1"/>
    <property type="molecule type" value="Genomic_DNA"/>
</dbReference>
<sequence>MTSPRLERNEVRSLVLGYGIAALLTLSAFGLVALHALSGRRAFYTVLGLGLVQLVVHFRFFLQIDLKRSARADLLLILFSSLIIALMVGGTLVVLFNLRGRMM</sequence>
<accession>A0A6M8HYT1</accession>
<feature type="transmembrane region" description="Helical" evidence="1">
    <location>
        <begin position="74"/>
        <end position="98"/>
    </location>
</feature>
<dbReference type="PANTHER" id="PTHR36835:SF1">
    <property type="entry name" value="CYTOCHROME BO(3) UBIQUINOL OXIDASE SUBUNIT 4"/>
    <property type="match status" value="1"/>
</dbReference>
<dbReference type="GO" id="GO:0005886">
    <property type="term" value="C:plasma membrane"/>
    <property type="evidence" value="ECO:0007669"/>
    <property type="project" value="TreeGrafter"/>
</dbReference>
<proteinExistence type="predicted"/>
<dbReference type="GO" id="GO:0015990">
    <property type="term" value="P:electron transport coupled proton transport"/>
    <property type="evidence" value="ECO:0007669"/>
    <property type="project" value="TreeGrafter"/>
</dbReference>
<dbReference type="PANTHER" id="PTHR36835">
    <property type="entry name" value="CYTOCHROME BO(3) UBIQUINOL OXIDASE SUBUNIT 4"/>
    <property type="match status" value="1"/>
</dbReference>
<feature type="transmembrane region" description="Helical" evidence="1">
    <location>
        <begin position="15"/>
        <end position="36"/>
    </location>
</feature>
<dbReference type="GO" id="GO:0019646">
    <property type="term" value="P:aerobic electron transport chain"/>
    <property type="evidence" value="ECO:0007669"/>
    <property type="project" value="TreeGrafter"/>
</dbReference>
<geneLocation type="plasmid" evidence="2 3">
    <name>unnamed1</name>
</geneLocation>
<keyword evidence="1" id="KW-0812">Transmembrane</keyword>
<keyword evidence="3" id="KW-1185">Reference proteome</keyword>
<keyword evidence="2" id="KW-0614">Plasmid</keyword>
<name>A0A6M8HYT1_9PROT</name>
<evidence type="ECO:0000256" key="1">
    <source>
        <dbReference type="SAM" id="Phobius"/>
    </source>
</evidence>
<keyword evidence="1" id="KW-0472">Membrane</keyword>
<dbReference type="RefSeq" id="WP_171836523.1">
    <property type="nucleotide sequence ID" value="NZ_CP053709.1"/>
</dbReference>
<evidence type="ECO:0000313" key="2">
    <source>
        <dbReference type="EMBL" id="QKE93251.1"/>
    </source>
</evidence>